<dbReference type="AlphaFoldDB" id="A0A7X0JC25"/>
<dbReference type="Pfam" id="PF07722">
    <property type="entry name" value="Peptidase_C26"/>
    <property type="match status" value="1"/>
</dbReference>
<sequence>MADARKPVIGVLCCNENVQRPVQVVASRFVAPLARVSDACVVLVPAITELCDVATLRGYLDGILLTGSRSNVAPTRYGAASDDDGGVLDRERDDVALAMADAMISAGKPVFGICRGMQEINVLFGGTLSTERCCGRHLRGGWEHEDYATLFDHRHDVQLAADGALAAVTGEQRLSVHSVHEQAVERLGGGLTVEAWSSDDGVIEAIAARPNGADVLAVQWHPEWDVERSASSHAFFALIGRALRGA</sequence>
<evidence type="ECO:0000313" key="1">
    <source>
        <dbReference type="EMBL" id="MBB6504878.1"/>
    </source>
</evidence>
<protein>
    <submittedName>
        <fullName evidence="1">Putative glutamine amidotransferase</fullName>
    </submittedName>
</protein>
<dbReference type="PROSITE" id="PS51273">
    <property type="entry name" value="GATASE_TYPE_1"/>
    <property type="match status" value="1"/>
</dbReference>
<dbReference type="PANTHER" id="PTHR43235:SF1">
    <property type="entry name" value="GLUTAMINE AMIDOTRANSFERASE PB2B2.05-RELATED"/>
    <property type="match status" value="1"/>
</dbReference>
<dbReference type="GO" id="GO:0016740">
    <property type="term" value="F:transferase activity"/>
    <property type="evidence" value="ECO:0007669"/>
    <property type="project" value="UniProtKB-KW"/>
</dbReference>
<name>A0A7X0JC25_9SPHN</name>
<dbReference type="Proteomes" id="UP000522313">
    <property type="component" value="Unassembled WGS sequence"/>
</dbReference>
<dbReference type="Gene3D" id="3.40.50.880">
    <property type="match status" value="1"/>
</dbReference>
<reference evidence="1 2" key="2">
    <citation type="submission" date="2020-08" db="EMBL/GenBank/DDBJ databases">
        <authorList>
            <person name="Partida-Martinez L."/>
            <person name="Huntemann M."/>
            <person name="Clum A."/>
            <person name="Wang J."/>
            <person name="Palaniappan K."/>
            <person name="Ritter S."/>
            <person name="Chen I.-M."/>
            <person name="Stamatis D."/>
            <person name="Reddy T."/>
            <person name="O'Malley R."/>
            <person name="Daum C."/>
            <person name="Shapiro N."/>
            <person name="Ivanova N."/>
            <person name="Kyrpides N."/>
            <person name="Woyke T."/>
        </authorList>
    </citation>
    <scope>NUCLEOTIDE SEQUENCE [LARGE SCALE GENOMIC DNA]</scope>
    <source>
        <strain evidence="1 2">AS3.13</strain>
    </source>
</reference>
<keyword evidence="1" id="KW-0808">Transferase</keyword>
<gene>
    <name evidence="1" type="ORF">F4693_001855</name>
</gene>
<reference evidence="1 2" key="1">
    <citation type="submission" date="2020-08" db="EMBL/GenBank/DDBJ databases">
        <title>The Agave Microbiome: Exploring the role of microbial communities in plant adaptations to desert environments.</title>
        <authorList>
            <person name="Partida-Martinez L.P."/>
        </authorList>
    </citation>
    <scope>NUCLEOTIDE SEQUENCE [LARGE SCALE GENOMIC DNA]</scope>
    <source>
        <strain evidence="1 2">AS3.13</strain>
    </source>
</reference>
<dbReference type="PANTHER" id="PTHR43235">
    <property type="entry name" value="GLUTAMINE AMIDOTRANSFERASE PB2B2.05-RELATED"/>
    <property type="match status" value="1"/>
</dbReference>
<dbReference type="SUPFAM" id="SSF52317">
    <property type="entry name" value="Class I glutamine amidotransferase-like"/>
    <property type="match status" value="1"/>
</dbReference>
<keyword evidence="1" id="KW-0315">Glutamine amidotransferase</keyword>
<dbReference type="GO" id="GO:0033969">
    <property type="term" value="F:gamma-glutamyl-gamma-aminobutyrate hydrolase activity"/>
    <property type="evidence" value="ECO:0007669"/>
    <property type="project" value="TreeGrafter"/>
</dbReference>
<dbReference type="InterPro" id="IPR044668">
    <property type="entry name" value="PuuD-like"/>
</dbReference>
<dbReference type="RefSeq" id="WP_184505362.1">
    <property type="nucleotide sequence ID" value="NZ_JACHBT010000008.1"/>
</dbReference>
<evidence type="ECO:0000313" key="2">
    <source>
        <dbReference type="Proteomes" id="UP000522313"/>
    </source>
</evidence>
<proteinExistence type="predicted"/>
<dbReference type="EMBL" id="JACHBT010000008">
    <property type="protein sequence ID" value="MBB6504878.1"/>
    <property type="molecule type" value="Genomic_DNA"/>
</dbReference>
<organism evidence="1 2">
    <name type="scientific">Sphingomonas endophytica</name>
    <dbReference type="NCBI Taxonomy" id="869719"/>
    <lineage>
        <taxon>Bacteria</taxon>
        <taxon>Pseudomonadati</taxon>
        <taxon>Pseudomonadota</taxon>
        <taxon>Alphaproteobacteria</taxon>
        <taxon>Sphingomonadales</taxon>
        <taxon>Sphingomonadaceae</taxon>
        <taxon>Sphingomonas</taxon>
    </lineage>
</organism>
<dbReference type="GO" id="GO:0006598">
    <property type="term" value="P:polyamine catabolic process"/>
    <property type="evidence" value="ECO:0007669"/>
    <property type="project" value="TreeGrafter"/>
</dbReference>
<dbReference type="InterPro" id="IPR029062">
    <property type="entry name" value="Class_I_gatase-like"/>
</dbReference>
<dbReference type="InterPro" id="IPR011697">
    <property type="entry name" value="Peptidase_C26"/>
</dbReference>
<accession>A0A7X0JC25</accession>
<comment type="caution">
    <text evidence="1">The sequence shown here is derived from an EMBL/GenBank/DDBJ whole genome shotgun (WGS) entry which is preliminary data.</text>
</comment>
<dbReference type="GO" id="GO:0005829">
    <property type="term" value="C:cytosol"/>
    <property type="evidence" value="ECO:0007669"/>
    <property type="project" value="TreeGrafter"/>
</dbReference>